<protein>
    <recommendedName>
        <fullName evidence="1">Putative restriction endonuclease domain-containing protein</fullName>
    </recommendedName>
</protein>
<dbReference type="OrthoDB" id="5768410at2"/>
<dbReference type="InterPro" id="IPR012296">
    <property type="entry name" value="Nuclease_put_TT1808"/>
</dbReference>
<dbReference type="PANTHER" id="PTHR47152">
    <property type="entry name" value="SLR2084 PROTEIN-RELATED"/>
    <property type="match status" value="1"/>
</dbReference>
<dbReference type="PANTHER" id="PTHR47152:SF3">
    <property type="entry name" value="SLR1613 PROTEIN"/>
    <property type="match status" value="1"/>
</dbReference>
<sequence length="238" mass="26485">MQFGVRENPGRYENLDYDNDNAARGVLPMPTVIDPPATDNPVQRILLEGLSWQRFEQLSACFEDSRAVRLTYLDGRLEILSPIGPGHATLKRTIGYLLDADLTVKGIRFYGRGGFTLKQPGRAAGEPDESYCIGADKPLPDLVIEVVVTHEALSKLPLYQGLEIPEVWLWRNRDLEVYVLDPDGYRRGTRSRLLPDLDLALLAAHARMPDQYDAVQAFRRAIGLDHNPGQAAPASAHA</sequence>
<evidence type="ECO:0000313" key="2">
    <source>
        <dbReference type="EMBL" id="AUB82817.1"/>
    </source>
</evidence>
<feature type="domain" description="Putative restriction endonuclease" evidence="1">
    <location>
        <begin position="52"/>
        <end position="187"/>
    </location>
</feature>
<dbReference type="RefSeq" id="WP_100920523.1">
    <property type="nucleotide sequence ID" value="NZ_CP020370.1"/>
</dbReference>
<dbReference type="Gene3D" id="3.90.1570.10">
    <property type="entry name" value="tt1808, chain A"/>
    <property type="match status" value="1"/>
</dbReference>
<evidence type="ECO:0000313" key="3">
    <source>
        <dbReference type="Proteomes" id="UP000232638"/>
    </source>
</evidence>
<evidence type="ECO:0000259" key="1">
    <source>
        <dbReference type="Pfam" id="PF05685"/>
    </source>
</evidence>
<dbReference type="Proteomes" id="UP000232638">
    <property type="component" value="Chromosome"/>
</dbReference>
<dbReference type="InterPro" id="IPR008538">
    <property type="entry name" value="Uma2"/>
</dbReference>
<dbReference type="CDD" id="cd06260">
    <property type="entry name" value="DUF820-like"/>
    <property type="match status" value="1"/>
</dbReference>
<gene>
    <name evidence="2" type="ORF">THSYN_18990</name>
</gene>
<dbReference type="InterPro" id="IPR011335">
    <property type="entry name" value="Restrct_endonuc-II-like"/>
</dbReference>
<dbReference type="SUPFAM" id="SSF52980">
    <property type="entry name" value="Restriction endonuclease-like"/>
    <property type="match status" value="1"/>
</dbReference>
<keyword evidence="3" id="KW-1185">Reference proteome</keyword>
<reference evidence="2 3" key="1">
    <citation type="submission" date="2017-03" db="EMBL/GenBank/DDBJ databases">
        <title>Complete genome sequence of Candidatus 'Thiodictyon syntrophicum' sp. nov. strain Cad16T, a photolithoautotroph purple sulfur bacterium isolated from an alpine meromictic lake.</title>
        <authorList>
            <person name="Luedin S.M."/>
            <person name="Pothier J.F."/>
            <person name="Danza F."/>
            <person name="Storelli N."/>
            <person name="Wittwer M."/>
            <person name="Tonolla M."/>
        </authorList>
    </citation>
    <scope>NUCLEOTIDE SEQUENCE [LARGE SCALE GENOMIC DNA]</scope>
    <source>
        <strain evidence="2 3">Cad16T</strain>
    </source>
</reference>
<dbReference type="AlphaFoldDB" id="A0A2K8UBA5"/>
<dbReference type="KEGG" id="tsy:THSYN_18990"/>
<name>A0A2K8UBA5_9GAMM</name>
<dbReference type="Pfam" id="PF05685">
    <property type="entry name" value="Uma2"/>
    <property type="match status" value="1"/>
</dbReference>
<accession>A0A2K8UBA5</accession>
<dbReference type="EMBL" id="CP020370">
    <property type="protein sequence ID" value="AUB82817.1"/>
    <property type="molecule type" value="Genomic_DNA"/>
</dbReference>
<organism evidence="2 3">
    <name type="scientific">Candidatus Thiodictyon syntrophicum</name>
    <dbReference type="NCBI Taxonomy" id="1166950"/>
    <lineage>
        <taxon>Bacteria</taxon>
        <taxon>Pseudomonadati</taxon>
        <taxon>Pseudomonadota</taxon>
        <taxon>Gammaproteobacteria</taxon>
        <taxon>Chromatiales</taxon>
        <taxon>Chromatiaceae</taxon>
        <taxon>Thiodictyon</taxon>
    </lineage>
</organism>
<proteinExistence type="predicted"/>